<dbReference type="CDD" id="cd03230">
    <property type="entry name" value="ABC_DR_subfamily_A"/>
    <property type="match status" value="1"/>
</dbReference>
<dbReference type="SMART" id="SM00382">
    <property type="entry name" value="AAA"/>
    <property type="match status" value="1"/>
</dbReference>
<dbReference type="AlphaFoldDB" id="A0A073JYI5"/>
<keyword evidence="6" id="KW-1185">Reference proteome</keyword>
<dbReference type="PANTHER" id="PTHR42939:SF3">
    <property type="entry name" value="ABC TRANSPORTER ATP-BINDING COMPONENT"/>
    <property type="match status" value="1"/>
</dbReference>
<keyword evidence="3" id="KW-0067">ATP-binding</keyword>
<sequence>MEHILEIQHLQKSYTGSRFALKDVSFSVPYGSIVGFIGENGAGKTTTMGTIIGGLKKDSGSIKIFGEEIDNKIAHREDIGVVFDDMNFSGSLDIQKLAKVMKNIYKKWNEEKFFHYICEFSLPQSQRIKSFSRGMSMKLSIAVALSHEPKLLILDEATSGLDPIVREEILDVFLQFVQDKKHAILLSSHIISDIQKVADHLVFIKKGEVILKVDKEELLQNYGIVTCDEKELHELDHLAVTTYKKNGEHVEVLVSNRHSIPDGVTMRNVSIDDMTMLLLKGEKR</sequence>
<comment type="caution">
    <text evidence="5">The sequence shown here is derived from an EMBL/GenBank/DDBJ whole genome shotgun (WGS) entry which is preliminary data.</text>
</comment>
<evidence type="ECO:0000256" key="1">
    <source>
        <dbReference type="ARBA" id="ARBA00022448"/>
    </source>
</evidence>
<evidence type="ECO:0000313" key="5">
    <source>
        <dbReference type="EMBL" id="KEK20089.1"/>
    </source>
</evidence>
<evidence type="ECO:0000256" key="2">
    <source>
        <dbReference type="ARBA" id="ARBA00022741"/>
    </source>
</evidence>
<dbReference type="eggNOG" id="COG1131">
    <property type="taxonomic scope" value="Bacteria"/>
</dbReference>
<evidence type="ECO:0000259" key="4">
    <source>
        <dbReference type="PROSITE" id="PS50893"/>
    </source>
</evidence>
<name>A0A073JYI5_9BACI</name>
<gene>
    <name evidence="5" type="ORF">BAMA_16680</name>
</gene>
<dbReference type="OrthoDB" id="9804819at2"/>
<dbReference type="RefSeq" id="WP_034637256.1">
    <property type="nucleotide sequence ID" value="NZ_CBCSJC010000003.1"/>
</dbReference>
<dbReference type="InterPro" id="IPR051782">
    <property type="entry name" value="ABC_Transporter_VariousFunc"/>
</dbReference>
<dbReference type="PANTHER" id="PTHR42939">
    <property type="entry name" value="ABC TRANSPORTER ATP-BINDING PROTEIN ALBC-RELATED"/>
    <property type="match status" value="1"/>
</dbReference>
<keyword evidence="2" id="KW-0547">Nucleotide-binding</keyword>
<feature type="domain" description="ABC transporter" evidence="4">
    <location>
        <begin position="5"/>
        <end position="231"/>
    </location>
</feature>
<proteinExistence type="predicted"/>
<evidence type="ECO:0000313" key="6">
    <source>
        <dbReference type="Proteomes" id="UP000027822"/>
    </source>
</evidence>
<dbReference type="InterPro" id="IPR003593">
    <property type="entry name" value="AAA+_ATPase"/>
</dbReference>
<dbReference type="SUPFAM" id="SSF52540">
    <property type="entry name" value="P-loop containing nucleoside triphosphate hydrolases"/>
    <property type="match status" value="1"/>
</dbReference>
<dbReference type="EMBL" id="JOTN01000004">
    <property type="protein sequence ID" value="KEK20089.1"/>
    <property type="molecule type" value="Genomic_DNA"/>
</dbReference>
<dbReference type="GO" id="GO:0005524">
    <property type="term" value="F:ATP binding"/>
    <property type="evidence" value="ECO:0007669"/>
    <property type="project" value="UniProtKB-KW"/>
</dbReference>
<dbReference type="GO" id="GO:0016887">
    <property type="term" value="F:ATP hydrolysis activity"/>
    <property type="evidence" value="ECO:0007669"/>
    <property type="project" value="InterPro"/>
</dbReference>
<accession>A0A073JYI5</accession>
<keyword evidence="1" id="KW-0813">Transport</keyword>
<evidence type="ECO:0000256" key="3">
    <source>
        <dbReference type="ARBA" id="ARBA00022840"/>
    </source>
</evidence>
<protein>
    <recommendedName>
        <fullName evidence="4">ABC transporter domain-containing protein</fullName>
    </recommendedName>
</protein>
<dbReference type="Pfam" id="PF00005">
    <property type="entry name" value="ABC_tran"/>
    <property type="match status" value="1"/>
</dbReference>
<dbReference type="Gene3D" id="3.40.50.300">
    <property type="entry name" value="P-loop containing nucleotide triphosphate hydrolases"/>
    <property type="match status" value="1"/>
</dbReference>
<dbReference type="STRING" id="574376.BAMA_16680"/>
<dbReference type="PROSITE" id="PS50893">
    <property type="entry name" value="ABC_TRANSPORTER_2"/>
    <property type="match status" value="1"/>
</dbReference>
<organism evidence="5 6">
    <name type="scientific">Bacillus manliponensis</name>
    <dbReference type="NCBI Taxonomy" id="574376"/>
    <lineage>
        <taxon>Bacteria</taxon>
        <taxon>Bacillati</taxon>
        <taxon>Bacillota</taxon>
        <taxon>Bacilli</taxon>
        <taxon>Bacillales</taxon>
        <taxon>Bacillaceae</taxon>
        <taxon>Bacillus</taxon>
        <taxon>Bacillus cereus group</taxon>
    </lineage>
</organism>
<dbReference type="InterPro" id="IPR027417">
    <property type="entry name" value="P-loop_NTPase"/>
</dbReference>
<reference evidence="5 6" key="1">
    <citation type="submission" date="2014-06" db="EMBL/GenBank/DDBJ databases">
        <title>Draft genome sequence of Bacillus manliponensis JCM 15802 (MCCC 1A00708).</title>
        <authorList>
            <person name="Lai Q."/>
            <person name="Liu Y."/>
            <person name="Shao Z."/>
        </authorList>
    </citation>
    <scope>NUCLEOTIDE SEQUENCE [LARGE SCALE GENOMIC DNA]</scope>
    <source>
        <strain evidence="5 6">JCM 15802</strain>
    </source>
</reference>
<dbReference type="InterPro" id="IPR003439">
    <property type="entry name" value="ABC_transporter-like_ATP-bd"/>
</dbReference>
<dbReference type="Proteomes" id="UP000027822">
    <property type="component" value="Unassembled WGS sequence"/>
</dbReference>